<comment type="caution">
    <text evidence="1">The sequence shown here is derived from an EMBL/GenBank/DDBJ whole genome shotgun (WGS) entry which is preliminary data.</text>
</comment>
<proteinExistence type="predicted"/>
<sequence length="96" mass="10542">MTVNPKELMDELHIDQSPTELTTVTNLINEATEIVNHSVSSTETQYQASSIYDLAIKTLATQLYYDRELSKGMSAGLLMMLDQLQGMVSGSDPDGT</sequence>
<evidence type="ECO:0000313" key="2">
    <source>
        <dbReference type="Proteomes" id="UP000051581"/>
    </source>
</evidence>
<dbReference type="RefSeq" id="WP_020282079.1">
    <property type="nucleotide sequence ID" value="NZ_AZEA01000001.1"/>
</dbReference>
<accession>A0A0R1L3L4</accession>
<name>A0A0R1L3L4_9LACO</name>
<dbReference type="NCBIfam" id="TIGR01560">
    <property type="entry name" value="put_DNA_pack"/>
    <property type="match status" value="1"/>
</dbReference>
<dbReference type="GeneID" id="301046815"/>
<dbReference type="Proteomes" id="UP000051581">
    <property type="component" value="Unassembled WGS sequence"/>
</dbReference>
<protein>
    <submittedName>
        <fullName evidence="1">Bacteriophage QLRG family DNA packaging</fullName>
    </submittedName>
</protein>
<keyword evidence="2" id="KW-1185">Reference proteome</keyword>
<reference evidence="1 2" key="1">
    <citation type="journal article" date="2015" name="Genome Announc.">
        <title>Expanding the biotechnology potential of lactobacilli through comparative genomics of 213 strains and associated genera.</title>
        <authorList>
            <person name="Sun Z."/>
            <person name="Harris H.M."/>
            <person name="McCann A."/>
            <person name="Guo C."/>
            <person name="Argimon S."/>
            <person name="Zhang W."/>
            <person name="Yang X."/>
            <person name="Jeffery I.B."/>
            <person name="Cooney J.C."/>
            <person name="Kagawa T.F."/>
            <person name="Liu W."/>
            <person name="Song Y."/>
            <person name="Salvetti E."/>
            <person name="Wrobel A."/>
            <person name="Rasinkangas P."/>
            <person name="Parkhill J."/>
            <person name="Rea M.C."/>
            <person name="O'Sullivan O."/>
            <person name="Ritari J."/>
            <person name="Douillard F.P."/>
            <person name="Paul Ross R."/>
            <person name="Yang R."/>
            <person name="Briner A.E."/>
            <person name="Felis G.E."/>
            <person name="de Vos W.M."/>
            <person name="Barrangou R."/>
            <person name="Klaenhammer T.R."/>
            <person name="Caufield P.W."/>
            <person name="Cui Y."/>
            <person name="Zhang H."/>
            <person name="O'Toole P.W."/>
        </authorList>
    </citation>
    <scope>NUCLEOTIDE SEQUENCE [LARGE SCALE GENOMIC DNA]</scope>
    <source>
        <strain evidence="1 2">DSM 19904</strain>
    </source>
</reference>
<dbReference type="AlphaFoldDB" id="A0A0R1L3L4"/>
<dbReference type="PATRIC" id="fig|1423808.3.peg.381"/>
<gene>
    <name evidence="1" type="ORF">FD17_GL000381</name>
</gene>
<dbReference type="InterPro" id="IPR006450">
    <property type="entry name" value="Phage_HK97_gp6-like"/>
</dbReference>
<organism evidence="1 2">
    <name type="scientific">Lentilactobacillus sunkii DSM 19904</name>
    <dbReference type="NCBI Taxonomy" id="1423808"/>
    <lineage>
        <taxon>Bacteria</taxon>
        <taxon>Bacillati</taxon>
        <taxon>Bacillota</taxon>
        <taxon>Bacilli</taxon>
        <taxon>Lactobacillales</taxon>
        <taxon>Lactobacillaceae</taxon>
        <taxon>Lentilactobacillus</taxon>
    </lineage>
</organism>
<dbReference type="EMBL" id="AZEA01000001">
    <property type="protein sequence ID" value="KRK90136.1"/>
    <property type="molecule type" value="Genomic_DNA"/>
</dbReference>
<evidence type="ECO:0000313" key="1">
    <source>
        <dbReference type="EMBL" id="KRK90136.1"/>
    </source>
</evidence>